<evidence type="ECO:0008006" key="5">
    <source>
        <dbReference type="Google" id="ProtNLM"/>
    </source>
</evidence>
<evidence type="ECO:0000256" key="1">
    <source>
        <dbReference type="SAM" id="MobiDB-lite"/>
    </source>
</evidence>
<dbReference type="AlphaFoldDB" id="A0A9X1TI61"/>
<gene>
    <name evidence="3" type="ORF">L0P92_06920</name>
</gene>
<proteinExistence type="predicted"/>
<feature type="region of interest" description="Disordered" evidence="1">
    <location>
        <begin position="38"/>
        <end position="84"/>
    </location>
</feature>
<feature type="signal peptide" evidence="2">
    <location>
        <begin position="1"/>
        <end position="26"/>
    </location>
</feature>
<dbReference type="RefSeq" id="WP_234761626.1">
    <property type="nucleotide sequence ID" value="NZ_JAKEIP010000016.1"/>
</dbReference>
<evidence type="ECO:0000313" key="4">
    <source>
        <dbReference type="Proteomes" id="UP001139384"/>
    </source>
</evidence>
<dbReference type="Proteomes" id="UP001139384">
    <property type="component" value="Unassembled WGS sequence"/>
</dbReference>
<protein>
    <recommendedName>
        <fullName evidence="5">Secreted protein</fullName>
    </recommendedName>
</protein>
<accession>A0A9X1TI61</accession>
<name>A0A9X1TI61_STRM4</name>
<feature type="compositionally biased region" description="Low complexity" evidence="1">
    <location>
        <begin position="38"/>
        <end position="49"/>
    </location>
</feature>
<feature type="chain" id="PRO_5040983661" description="Secreted protein" evidence="2">
    <location>
        <begin position="27"/>
        <end position="173"/>
    </location>
</feature>
<reference evidence="3" key="1">
    <citation type="submission" date="2022-01" db="EMBL/GenBank/DDBJ databases">
        <title>Draft Genome Sequences of Seven Type Strains of the Genus Streptomyces.</title>
        <authorList>
            <person name="Aziz S."/>
            <person name="Coretto E."/>
            <person name="Chronakova A."/>
            <person name="Sproer C."/>
            <person name="Huber K."/>
            <person name="Nouioui I."/>
            <person name="Gross H."/>
        </authorList>
    </citation>
    <scope>NUCLEOTIDE SEQUENCE</scope>
    <source>
        <strain evidence="3">DSM 103493</strain>
    </source>
</reference>
<keyword evidence="4" id="KW-1185">Reference proteome</keyword>
<comment type="caution">
    <text evidence="3">The sequence shown here is derived from an EMBL/GenBank/DDBJ whole genome shotgun (WGS) entry which is preliminary data.</text>
</comment>
<feature type="compositionally biased region" description="Gly residues" evidence="1">
    <location>
        <begin position="50"/>
        <end position="68"/>
    </location>
</feature>
<organism evidence="3 4">
    <name type="scientific">Streptomyces muensis</name>
    <dbReference type="NCBI Taxonomy" id="1077944"/>
    <lineage>
        <taxon>Bacteria</taxon>
        <taxon>Bacillati</taxon>
        <taxon>Actinomycetota</taxon>
        <taxon>Actinomycetes</taxon>
        <taxon>Kitasatosporales</taxon>
        <taxon>Streptomycetaceae</taxon>
        <taxon>Streptomyces</taxon>
    </lineage>
</organism>
<evidence type="ECO:0000313" key="3">
    <source>
        <dbReference type="EMBL" id="MCF1593306.1"/>
    </source>
</evidence>
<dbReference type="EMBL" id="JAKEIP010000016">
    <property type="protein sequence ID" value="MCF1593306.1"/>
    <property type="molecule type" value="Genomic_DNA"/>
</dbReference>
<keyword evidence="2" id="KW-0732">Signal</keyword>
<evidence type="ECO:0000256" key="2">
    <source>
        <dbReference type="SAM" id="SignalP"/>
    </source>
</evidence>
<sequence length="173" mass="17689">MRTRTVVGITLSVGLTVIAATTVNYASASSSVPESAASAQEAAASLPQGGDMGGDGQTGGDGRTGGNGQSKWGGDDRDDDDRGRVFVNERTYSVDGGECIAVISSPATSFNVRNESDKRVEFFTGITCDNGPAIATVGRGDSSSGIPGTVVFDGNVVPFALVGSFRAVDRKHH</sequence>